<dbReference type="InterPro" id="IPR017853">
    <property type="entry name" value="GH"/>
</dbReference>
<keyword evidence="8 9" id="KW-0624">Polysaccharide degradation</keyword>
<feature type="domain" description="GH10" evidence="12">
    <location>
        <begin position="52"/>
        <end position="378"/>
    </location>
</feature>
<accession>A0ABS1XY87</accession>
<comment type="similarity">
    <text evidence="2 9">Belongs to the glycosyl hydrolase 10 (cellulase F) family.</text>
</comment>
<evidence type="ECO:0000259" key="12">
    <source>
        <dbReference type="PROSITE" id="PS51760"/>
    </source>
</evidence>
<organism evidence="13 14">
    <name type="scientific">Micromonospora parastrephiae</name>
    <dbReference type="NCBI Taxonomy" id="2806101"/>
    <lineage>
        <taxon>Bacteria</taxon>
        <taxon>Bacillati</taxon>
        <taxon>Actinomycetota</taxon>
        <taxon>Actinomycetes</taxon>
        <taxon>Micromonosporales</taxon>
        <taxon>Micromonosporaceae</taxon>
        <taxon>Micromonospora</taxon>
    </lineage>
</organism>
<dbReference type="InterPro" id="IPR044846">
    <property type="entry name" value="GH10"/>
</dbReference>
<keyword evidence="6 9" id="KW-0119">Carbohydrate metabolism</keyword>
<dbReference type="EC" id="3.2.1.8" evidence="9"/>
<dbReference type="PANTHER" id="PTHR31490:SF88">
    <property type="entry name" value="BETA-XYLANASE"/>
    <property type="match status" value="1"/>
</dbReference>
<gene>
    <name evidence="13" type="ORF">JNW91_21620</name>
</gene>
<evidence type="ECO:0000256" key="5">
    <source>
        <dbReference type="ARBA" id="ARBA00022801"/>
    </source>
</evidence>
<evidence type="ECO:0000256" key="6">
    <source>
        <dbReference type="ARBA" id="ARBA00023277"/>
    </source>
</evidence>
<dbReference type="Gene3D" id="3.20.20.80">
    <property type="entry name" value="Glycosidases"/>
    <property type="match status" value="1"/>
</dbReference>
<evidence type="ECO:0000256" key="8">
    <source>
        <dbReference type="ARBA" id="ARBA00023326"/>
    </source>
</evidence>
<dbReference type="RefSeq" id="WP_203177318.1">
    <property type="nucleotide sequence ID" value="NZ_JAEVHM010000125.1"/>
</dbReference>
<feature type="chain" id="PRO_5046463646" description="Beta-xylanase" evidence="11">
    <location>
        <begin position="28"/>
        <end position="415"/>
    </location>
</feature>
<name>A0ABS1XY87_9ACTN</name>
<evidence type="ECO:0000256" key="7">
    <source>
        <dbReference type="ARBA" id="ARBA00023295"/>
    </source>
</evidence>
<keyword evidence="5 9" id="KW-0378">Hydrolase</keyword>
<keyword evidence="3" id="KW-0858">Xylan degradation</keyword>
<evidence type="ECO:0000256" key="10">
    <source>
        <dbReference type="SAM" id="MobiDB-lite"/>
    </source>
</evidence>
<dbReference type="SUPFAM" id="SSF51445">
    <property type="entry name" value="(Trans)glycosidases"/>
    <property type="match status" value="1"/>
</dbReference>
<feature type="signal peptide" evidence="11">
    <location>
        <begin position="1"/>
        <end position="27"/>
    </location>
</feature>
<dbReference type="PRINTS" id="PR00134">
    <property type="entry name" value="GLHYDRLASE10"/>
</dbReference>
<dbReference type="EMBL" id="JAEVHM010000125">
    <property type="protein sequence ID" value="MBM0234214.1"/>
    <property type="molecule type" value="Genomic_DNA"/>
</dbReference>
<proteinExistence type="inferred from homology"/>
<dbReference type="PANTHER" id="PTHR31490">
    <property type="entry name" value="GLYCOSYL HYDROLASE"/>
    <property type="match status" value="1"/>
</dbReference>
<evidence type="ECO:0000256" key="2">
    <source>
        <dbReference type="ARBA" id="ARBA00007495"/>
    </source>
</evidence>
<dbReference type="Pfam" id="PF00331">
    <property type="entry name" value="Glyco_hydro_10"/>
    <property type="match status" value="1"/>
</dbReference>
<reference evidence="13 14" key="1">
    <citation type="submission" date="2021-01" db="EMBL/GenBank/DDBJ databases">
        <title>Draft genome sequence of Micromonospora sp. strain STR1_7.</title>
        <authorList>
            <person name="Karlyshev A."/>
            <person name="Jawad R."/>
        </authorList>
    </citation>
    <scope>NUCLEOTIDE SEQUENCE [LARGE SCALE GENOMIC DNA]</scope>
    <source>
        <strain evidence="13 14">STR1-7</strain>
    </source>
</reference>
<dbReference type="PROSITE" id="PS51760">
    <property type="entry name" value="GH10_2"/>
    <property type="match status" value="1"/>
</dbReference>
<evidence type="ECO:0000256" key="3">
    <source>
        <dbReference type="ARBA" id="ARBA00022651"/>
    </source>
</evidence>
<dbReference type="SMART" id="SM00633">
    <property type="entry name" value="Glyco_10"/>
    <property type="match status" value="1"/>
</dbReference>
<evidence type="ECO:0000256" key="4">
    <source>
        <dbReference type="ARBA" id="ARBA00022729"/>
    </source>
</evidence>
<evidence type="ECO:0000256" key="11">
    <source>
        <dbReference type="SAM" id="SignalP"/>
    </source>
</evidence>
<protein>
    <recommendedName>
        <fullName evidence="9">Beta-xylanase</fullName>
        <ecNumber evidence="9">3.2.1.8</ecNumber>
    </recommendedName>
</protein>
<keyword evidence="14" id="KW-1185">Reference proteome</keyword>
<comment type="catalytic activity">
    <reaction evidence="1 9">
        <text>Endohydrolysis of (1-&gt;4)-beta-D-xylosidic linkages in xylans.</text>
        <dbReference type="EC" id="3.2.1.8"/>
    </reaction>
</comment>
<dbReference type="InterPro" id="IPR001000">
    <property type="entry name" value="GH10_dom"/>
</dbReference>
<evidence type="ECO:0000313" key="13">
    <source>
        <dbReference type="EMBL" id="MBM0234214.1"/>
    </source>
</evidence>
<evidence type="ECO:0000313" key="14">
    <source>
        <dbReference type="Proteomes" id="UP000601027"/>
    </source>
</evidence>
<dbReference type="Proteomes" id="UP000601027">
    <property type="component" value="Unassembled WGS sequence"/>
</dbReference>
<evidence type="ECO:0000256" key="1">
    <source>
        <dbReference type="ARBA" id="ARBA00000681"/>
    </source>
</evidence>
<sequence>MKPRQLITVGVVAVATVAALNTVPATASRPYDPTAQSLATLGLRHGLHVGTAVNATALNDANDPQYRRLAATEFSSVTAENAMKWESLEPTRGTYDWTAADQLVEFAKRNRQSVRGHVLVWHNQLPAWLTSGVADGSISKQELRELLRKHITTVVNRYKGKIWQWDVVNEAVSDPWDTPNTLHYKGFWAENLGPGYIADAFRWARAADPKALLFYNDYNIEAFGSGNPADDKTQFVYDMVKGLLAQRVPIDGVGSQGHLGTQYGNFDTLQVTAALKKFAALGLATAFTEVDVRSQMTEGVQAGDSAEINPRLQASAANFSVLMKACLAVRSCLSYTVWGFTDRYSWVPDWFNDPPEGLATIYDENYQPKRAYQEVKSDLIFAGPPYVLPRSTPRPRHREVTAQSLGRSGRMKVLS</sequence>
<comment type="caution">
    <text evidence="13">The sequence shown here is derived from an EMBL/GenBank/DDBJ whole genome shotgun (WGS) entry which is preliminary data.</text>
</comment>
<keyword evidence="7 9" id="KW-0326">Glycosidase</keyword>
<keyword evidence="4 11" id="KW-0732">Signal</keyword>
<evidence type="ECO:0000256" key="9">
    <source>
        <dbReference type="RuleBase" id="RU361174"/>
    </source>
</evidence>
<feature type="region of interest" description="Disordered" evidence="10">
    <location>
        <begin position="390"/>
        <end position="415"/>
    </location>
</feature>